<protein>
    <submittedName>
        <fullName evidence="2">Efflux RND transporter permease subunit</fullName>
    </submittedName>
</protein>
<dbReference type="Gene3D" id="3.30.2090.10">
    <property type="entry name" value="Multidrug efflux transporter AcrB TolC docking domain, DN and DC subdomains"/>
    <property type="match status" value="2"/>
</dbReference>
<feature type="transmembrane region" description="Helical" evidence="1">
    <location>
        <begin position="460"/>
        <end position="485"/>
    </location>
</feature>
<dbReference type="InterPro" id="IPR001036">
    <property type="entry name" value="Acrflvin-R"/>
</dbReference>
<feature type="transmembrane region" description="Helical" evidence="1">
    <location>
        <begin position="356"/>
        <end position="377"/>
    </location>
</feature>
<feature type="transmembrane region" description="Helical" evidence="1">
    <location>
        <begin position="428"/>
        <end position="448"/>
    </location>
</feature>
<feature type="transmembrane region" description="Helical" evidence="1">
    <location>
        <begin position="944"/>
        <end position="964"/>
    </location>
</feature>
<dbReference type="EMBL" id="JADPMV010000001">
    <property type="protein sequence ID" value="MBS7661477.1"/>
    <property type="molecule type" value="Genomic_DNA"/>
</dbReference>
<evidence type="ECO:0000313" key="2">
    <source>
        <dbReference type="EMBL" id="MBS7661477.1"/>
    </source>
</evidence>
<dbReference type="Proteomes" id="UP001196601">
    <property type="component" value="Unassembled WGS sequence"/>
</dbReference>
<evidence type="ECO:0000256" key="1">
    <source>
        <dbReference type="SAM" id="Phobius"/>
    </source>
</evidence>
<feature type="transmembrane region" description="Helical" evidence="1">
    <location>
        <begin position="984"/>
        <end position="1009"/>
    </location>
</feature>
<accession>A0ABS5PYC1</accession>
<keyword evidence="1" id="KW-0472">Membrane</keyword>
<keyword evidence="1" id="KW-1133">Transmembrane helix</keyword>
<evidence type="ECO:0000313" key="3">
    <source>
        <dbReference type="Proteomes" id="UP001196601"/>
    </source>
</evidence>
<dbReference type="SUPFAM" id="SSF82866">
    <property type="entry name" value="Multidrug efflux transporter AcrB transmembrane domain"/>
    <property type="match status" value="2"/>
</dbReference>
<feature type="transmembrane region" description="Helical" evidence="1">
    <location>
        <begin position="383"/>
        <end position="407"/>
    </location>
</feature>
<organism evidence="2 3">
    <name type="scientific">Pseudomonas lalucatii</name>
    <dbReference type="NCBI Taxonomy" id="1424203"/>
    <lineage>
        <taxon>Bacteria</taxon>
        <taxon>Pseudomonadati</taxon>
        <taxon>Pseudomonadota</taxon>
        <taxon>Gammaproteobacteria</taxon>
        <taxon>Pseudomonadales</taxon>
        <taxon>Pseudomonadaceae</taxon>
        <taxon>Pseudomonas</taxon>
    </lineage>
</organism>
<dbReference type="Pfam" id="PF00873">
    <property type="entry name" value="ACR_tran"/>
    <property type="match status" value="1"/>
</dbReference>
<dbReference type="Gene3D" id="3.30.70.1320">
    <property type="entry name" value="Multidrug efflux transporter AcrB pore domain like"/>
    <property type="match status" value="1"/>
</dbReference>
<dbReference type="PANTHER" id="PTHR32063">
    <property type="match status" value="1"/>
</dbReference>
<feature type="transmembrane region" description="Helical" evidence="1">
    <location>
        <begin position="838"/>
        <end position="857"/>
    </location>
</feature>
<reference evidence="2 3" key="1">
    <citation type="journal article" date="2021" name="Syst. Appl. Microbiol.">
        <title>Pseudomonas lalucatii sp. nov. isolated from Vallgornera, a karstic cave in Mallorca, Western Mediterranean.</title>
        <authorList>
            <person name="Busquets A."/>
            <person name="Mulet M."/>
            <person name="Gomila M."/>
            <person name="Garcia-Valdes E."/>
        </authorList>
    </citation>
    <scope>NUCLEOTIDE SEQUENCE [LARGE SCALE GENOMIC DNA]</scope>
    <source>
        <strain evidence="2 3">R1b54</strain>
    </source>
</reference>
<proteinExistence type="predicted"/>
<dbReference type="SUPFAM" id="SSF82693">
    <property type="entry name" value="Multidrug efflux transporter AcrB pore domain, PN1, PN2, PC1 and PC2 subdomains"/>
    <property type="match status" value="2"/>
</dbReference>
<feature type="transmembrane region" description="Helical" evidence="1">
    <location>
        <begin position="515"/>
        <end position="533"/>
    </location>
</feature>
<dbReference type="PRINTS" id="PR00702">
    <property type="entry name" value="ACRIFLAVINRP"/>
</dbReference>
<dbReference type="InterPro" id="IPR027463">
    <property type="entry name" value="AcrB_DN_DC_subdom"/>
</dbReference>
<dbReference type="Gene3D" id="3.30.70.1430">
    <property type="entry name" value="Multidrug efflux transporter AcrB pore domain"/>
    <property type="match status" value="2"/>
</dbReference>
<dbReference type="RefSeq" id="WP_213638805.1">
    <property type="nucleotide sequence ID" value="NZ_JADPMV010000001.1"/>
</dbReference>
<feature type="transmembrane region" description="Helical" evidence="1">
    <location>
        <begin position="332"/>
        <end position="349"/>
    </location>
</feature>
<dbReference type="Gene3D" id="1.20.1640.10">
    <property type="entry name" value="Multidrug efflux transporter AcrB transmembrane domain"/>
    <property type="match status" value="2"/>
</dbReference>
<dbReference type="PANTHER" id="PTHR32063:SF0">
    <property type="entry name" value="SWARMING MOTILITY PROTEIN SWRC"/>
    <property type="match status" value="1"/>
</dbReference>
<keyword evidence="3" id="KW-1185">Reference proteome</keyword>
<feature type="transmembrane region" description="Helical" evidence="1">
    <location>
        <begin position="893"/>
        <end position="915"/>
    </location>
</feature>
<dbReference type="Gene3D" id="3.30.70.1440">
    <property type="entry name" value="Multidrug efflux transporter AcrB pore domain"/>
    <property type="match status" value="1"/>
</dbReference>
<feature type="transmembrane region" description="Helical" evidence="1">
    <location>
        <begin position="869"/>
        <end position="887"/>
    </location>
</feature>
<name>A0ABS5PYC1_9PSED</name>
<keyword evidence="1" id="KW-0812">Transmembrane</keyword>
<comment type="caution">
    <text evidence="2">The sequence shown here is derived from an EMBL/GenBank/DDBJ whole genome shotgun (WGS) entry which is preliminary data.</text>
</comment>
<sequence length="1050" mass="113400">MHGLIAAALDRSRTSLLLLLFLLGGGLAAYVAIPKEANPDVTIPIIYVSVSLEGIAPEDAERLLARPLEQELRSLEGIKEMRAMASEGHASVTLEFDAGFDPRRALADVREKVDSARSKLPDEAEEPTVNEVNVALFPVLSIGLSGPLAEAELVQVARRLKDEIEGIAEVLSVSIGGDREDLLEIVVDPQVLDSYGIDYGELFNLVARNNRLVAAGSLDSGAGRMSLKVPGVIENLEDVLSMPVKVAGASVVTFADVATIRRTFKDPTGYARINGQPAIVLEVSKRAGANIIETIEQVKALLAQARPLLPEDLKVSYIMDQSQQVRSLLDDLLNNVLTAVVLVLILVVASMGPRSALLVGLTIPGAFLSGILLIWMLGFTLNIVVLFSLILVAGMLVDGAIVVSELADRYLHQGQNPRQAWVNAATRMAWPVIASTATTLVVFLPLLFWPGVVGQFMKYLPATVILCLLASLAMALVFLPVLGAVTGGQPQPLPQQASRGGRVYRRLLQRLLRRPGLTLLGMLTLIALIYAGYGRFNHGVEFFPEVEPESAQIWLRARGDLSVQEKDALLQQVEKRLLGMAEVEALYARSLAQPDGQLGADVIGTLQFQFVDWHARRPAKRILADMAARTADIPGIVLEFREQQEGPGGGKPVKLQLSALDQALAERWVERLRGEMQRLGGFKDIEDDRALPGIEWRLQVDREAAARFGADVLSVGNAVQMVSNGLKLATYRPEDASDEVDIRVRLPGSWRSLDQLGRLTLNTPSGQVPLGNFVSLQPAPKVGTLRRVDGVRTITLQAELAEGARLDERLQALRQAIGELPTEVRLAFAGEDADQREAANFLMTAFVVAVFLMAIILVTQFNSLYQASLVLSAIVLSTAGVLIGLLVNGQSFGIVMVGMGLIALAGIVVNNNIILIDTYNQLRRQGLAPREAALETGSLRLRPVLLTAVTTILGLLPMVLAVNVDLLAPSLGFGAPSSQWWTQLSSAIAGGLAFATLLTLLLTPCLLVLGARFERRPPPLETFDDDLLDLPEQLHTPLPGKRGLNSPADK</sequence>
<dbReference type="SUPFAM" id="SSF82714">
    <property type="entry name" value="Multidrug efflux transporter AcrB TolC docking domain, DN and DC subdomains"/>
    <property type="match status" value="2"/>
</dbReference>
<gene>
    <name evidence="2" type="ORF">I0D00_05870</name>
</gene>